<keyword evidence="5" id="KW-0732">Signal</keyword>
<evidence type="ECO:0000256" key="4">
    <source>
        <dbReference type="ARBA" id="ARBA00022692"/>
    </source>
</evidence>
<evidence type="ECO:0000313" key="16">
    <source>
        <dbReference type="Proteomes" id="UP000221080"/>
    </source>
</evidence>
<dbReference type="InterPro" id="IPR057244">
    <property type="entry name" value="GAIN_B"/>
</dbReference>
<feature type="domain" description="G-protein coupled receptors family 2 profile 2" evidence="14">
    <location>
        <begin position="2192"/>
        <end position="2446"/>
    </location>
</feature>
<feature type="domain" description="Ig-like" evidence="15">
    <location>
        <begin position="1702"/>
        <end position="1752"/>
    </location>
</feature>
<dbReference type="PANTHER" id="PTHR45813">
    <property type="entry name" value="IG-LIKE DOMAIN-CONTAINING PROTEIN"/>
    <property type="match status" value="1"/>
</dbReference>
<dbReference type="InterPro" id="IPR007110">
    <property type="entry name" value="Ig-like_dom"/>
</dbReference>
<dbReference type="InterPro" id="IPR003598">
    <property type="entry name" value="Ig_sub2"/>
</dbReference>
<dbReference type="InterPro" id="IPR000203">
    <property type="entry name" value="GPS"/>
</dbReference>
<feature type="transmembrane region" description="Helical" evidence="11">
    <location>
        <begin position="2234"/>
        <end position="2255"/>
    </location>
</feature>
<dbReference type="FunFam" id="1.20.1070.10:FF:000058">
    <property type="entry name" value="Adhesion G protein-coupled receptor F5"/>
    <property type="match status" value="1"/>
</dbReference>
<sequence length="2472" mass="273838">MKSKIYLSIMANKGKRPECFLRFFAILLIYMQVVNSQGLPEISDMIAELSYTDGEMNHLRGKRSVNTDILEYIVIIEVNVSQAILFEQIKSSLESISSFQIDNTTEIESVNITTVCHPNGSEYQCICEDQYFWSFNNCIVHHACNDLYEGVCTCIDVFPSDGQMCVTTSELPFFDILVEIELNTTSTTMLDELRNRFAEISFPITFGHAAEITDVAITTVCSLDGTEYQCRCEDQYLWPCEKCTVYGSCGNVTNSSCGCINAIPNDGHFCQPINELMNNSTCPTEPPPAEYLIEIEISAVDVTVLDQLRNILKTLSLPSINNNINITEINITTVCSLNGTEYQCRCEDQYFWPCEKCTLYGSCGYVTNSSCGCINALPYDGHFCQPISELMNNSTCPMETRTAEYLIEIEISAVDVTVLNQLRNILKTLSLPTINSNINITEINITTVCSLNGTEYQCRCEDQYFWPCEKCKLYGSCGYVTNSSCGCINALPYDGHFCQPISELTNNSTCPMETRTAEYLIEIEISAVDVTVLNQLRNILKTLSLPTINSNINITEINITTVCSLNGTEYQCRCEDQYFWPCEKCTLYGSCGYVTNSSCGCINTLPYDGHFCQPISELMNNSTCPMETRTAEYLIEIEISAVDVTVLNQLRNILKTLSLHTINSNINITEINITTVCSLNGTEYQCRCEDQYFWPCEKCTLYGSCGYVTNSSCGCINALPYDGHFCQPISELTNNSTCPMETRTAEYLIEIEISAVDVTVLNQLRNILKTLSLPTINSNINITEINITTVCSLNGTEYQCRCEDQYFWPCEKCKLYGSCGYVTNSSCGCINALPYDGHFCQPISELTNNSTCPMETRTAEYLIEIEISAVDVTVLNQLRNILKTLSLPTINSNINITEINITTVCSLNGTEYQCRCEDQYFWPCEKCKLYGSCNYVTSSSCDCINALPYDGHFCQPINELTNNSICPPDLPPGEYLIEIEIEIDAIDVTILNQLRDILQTHSLPTINSDISVTDVNITTVCSLNGTEYQCRCEDQYFWPCEKCKLYGSCGNITNSSCGCINIIPYDGHFCQPITELMNNSICPPDLPPAEYLIEIEISAVDVTVLDQLRNILKTLSLPSINNNINITEINITTVCSLNGTEYQCRCEDQYFWPCEKCKLYGSCGYVTNSSCGCINALPYDGHFCQPISELTNNSTCPMETRTAEYLIEIEISAVDVTVLNQLRNILKTLSLHTINSNINITEINITTVCSLNGTEYQCRCEDQYFWPCEKCTVYGTCGNVTNSSCGCINAIPNDGHFCQPINELMNNSTCPTEPPPAEYLIEIEISAVDVTVLDQLRNILKTLSLPSINNNINITEINITTVCSLNGTEYQCRCEDQYFWPCEKCKLYGSCGYVTNSSCGCINALPNDGHFCQPINELMNNSTCPTEPPPAEYLIEIEISAVDVTVLDQLRNILKTLSLPSINNNINITEINITTVCSLNGTEYQCRCEDQYFWPCEKCKLYGSCGYITNSSCGCINTLPYDGRFCQPISELTNNFICQAVTTVNTTNTTTTSTVTTGTTAKPSIQTPTNKTTATPSIQTTIAGTHVLSFSLTINEEFDFALTDQSSEKHNTYKQKISSSIDKSYRTLPSYQPNSATVTAFRPGSVITDFTIKTTNATLNLASANQDLASSLRLLGFDVSDTAFIQSVKDGLYGSSGNIYPGTSLTLTCNPPVNNSIQWTLDGKLIEDNSNNILQLDNVSPDDSGQYACTTTVNEMPYVIWQIITIQPYPNIEVSTSKVVQCEDTTIPLQCCVQEMYQVEWNISCTSTSTGSPAGCILCDYTIKQNDCQTAEQEKHVTCKLKNPINGTTTQSHNSKSITISVSNKAFTCSDSIFGAGNLGDVRNGDCNKEMAGYQVAWCNSSNRWQPIEDYCVLRIFATLKDEAENLQVGNLPQFMANVSNNAVLQIQNITDSPATILTIVEILKIISNFSQTILINQPVMMNFLQTTDVIGSDDTRDTWVLLNKNSTTTNASSELLNSTESIARRLRDESISIITNISSLNKTSITAPFSGTFGKNLTTQINIPATSTQTSLTVIISSAFNNVLPVRNLTNNNSSQTGTSINGDVVLIETNSTINNISLSIDIKNNILGNPQCVFWNFNLLNDIGGWDSTGCQLKRLGNEIERITCECNHTTSFSILMSPFTLDKNLAIVLDYITYIGVAISLGSLVLCLIIEMITWKSVTRTDTSYMRHVSIVNIAVSLLIANICFIIGAAVVKKGEGPCSTATFFMHFFYLALFFWMLLSALLLLYRTLMVFSRMTRGAMMAIAFTAGYGAPLIIAVITVASTAGSQGYIQKDYNCWLNWSKTKALLAFVIPALTIVAINLLVLIVVLCKMLRRGVKATTPANEKHPLMVIARCVAILTPLFGLTWGFGIGTMVSPNFGIHVVFAFLNSLQGFFILLFGTLLDSKVREALARTFSLSNLSSILTRSTSA</sequence>
<keyword evidence="7 11" id="KW-0472">Membrane</keyword>
<evidence type="ECO:0000256" key="6">
    <source>
        <dbReference type="ARBA" id="ARBA00022989"/>
    </source>
</evidence>
<dbReference type="PROSITE" id="PS50221">
    <property type="entry name" value="GAIN_B"/>
    <property type="match status" value="1"/>
</dbReference>
<dbReference type="Gene3D" id="1.20.1070.10">
    <property type="entry name" value="Rhodopsin 7-helix transmembrane proteins"/>
    <property type="match status" value="1"/>
</dbReference>
<dbReference type="SMART" id="SM00303">
    <property type="entry name" value="GPS"/>
    <property type="match status" value="1"/>
</dbReference>
<evidence type="ECO:0000313" key="17">
    <source>
        <dbReference type="RefSeq" id="XP_053542631.1"/>
    </source>
</evidence>
<evidence type="ECO:0000256" key="10">
    <source>
        <dbReference type="SAM" id="MobiDB-lite"/>
    </source>
</evidence>
<dbReference type="Pfam" id="PF00002">
    <property type="entry name" value="7tm_2"/>
    <property type="match status" value="1"/>
</dbReference>
<dbReference type="PRINTS" id="PR01695">
    <property type="entry name" value="IGHEPTARCPTR"/>
</dbReference>
<dbReference type="Pfam" id="PF16681">
    <property type="entry name" value="Ig_5"/>
    <property type="match status" value="1"/>
</dbReference>
<dbReference type="PANTHER" id="PTHR45813:SF4">
    <property type="entry name" value="ADHESION G PROTEIN-COUPLED RECEPTOR F5"/>
    <property type="match status" value="1"/>
</dbReference>
<evidence type="ECO:0000256" key="3">
    <source>
        <dbReference type="ARBA" id="ARBA00022475"/>
    </source>
</evidence>
<dbReference type="GeneID" id="108276944"/>
<dbReference type="PROSITE" id="PS50024">
    <property type="entry name" value="SEA"/>
    <property type="match status" value="1"/>
</dbReference>
<dbReference type="CDD" id="cd15932">
    <property type="entry name" value="7tmB2_GPR116-like_Adhesion_VI"/>
    <property type="match status" value="1"/>
</dbReference>
<dbReference type="InterPro" id="IPR008078">
    <property type="entry name" value="GPCR_2_Ig-hepta-like_rcpt"/>
</dbReference>
<dbReference type="KEGG" id="ipu:108276944"/>
<keyword evidence="6 11" id="KW-1133">Transmembrane helix</keyword>
<evidence type="ECO:0000256" key="7">
    <source>
        <dbReference type="ARBA" id="ARBA00023136"/>
    </source>
</evidence>
<feature type="transmembrane region" description="Helical" evidence="11">
    <location>
        <begin position="2267"/>
        <end position="2289"/>
    </location>
</feature>
<dbReference type="InterPro" id="IPR057400">
    <property type="entry name" value="ADGRF3/5_N"/>
</dbReference>
<reference evidence="16" key="1">
    <citation type="journal article" date="2016" name="Nat. Commun.">
        <title>The channel catfish genome sequence provides insights into the evolution of scale formation in teleosts.</title>
        <authorList>
            <person name="Liu Z."/>
            <person name="Liu S."/>
            <person name="Yao J."/>
            <person name="Bao L."/>
            <person name="Zhang J."/>
            <person name="Li Y."/>
            <person name="Jiang C."/>
            <person name="Sun L."/>
            <person name="Wang R."/>
            <person name="Zhang Y."/>
            <person name="Zhou T."/>
            <person name="Zeng Q."/>
            <person name="Fu Q."/>
            <person name="Gao S."/>
            <person name="Li N."/>
            <person name="Koren S."/>
            <person name="Jiang Y."/>
            <person name="Zimin A."/>
            <person name="Xu P."/>
            <person name="Phillippy A.M."/>
            <person name="Geng X."/>
            <person name="Song L."/>
            <person name="Sun F."/>
            <person name="Li C."/>
            <person name="Wang X."/>
            <person name="Chen A."/>
            <person name="Jin Y."/>
            <person name="Yuan Z."/>
            <person name="Yang Y."/>
            <person name="Tan S."/>
            <person name="Peatman E."/>
            <person name="Lu J."/>
            <person name="Qin Z."/>
            <person name="Dunham R."/>
            <person name="Li Z."/>
            <person name="Sonstegard T."/>
            <person name="Feng J."/>
            <person name="Danzmann R.G."/>
            <person name="Schroeder S."/>
            <person name="Scheffler B."/>
            <person name="Duke M.V."/>
            <person name="Ballard L."/>
            <person name="Kucuktas H."/>
            <person name="Kaltenboeck L."/>
            <person name="Liu H."/>
            <person name="Armbruster J."/>
            <person name="Xie Y."/>
            <person name="Kirby M.L."/>
            <person name="Tian Y."/>
            <person name="Flanagan M.E."/>
            <person name="Mu W."/>
            <person name="Waldbieser G.C."/>
        </authorList>
    </citation>
    <scope>NUCLEOTIDE SEQUENCE [LARGE SCALE GENOMIC DNA]</scope>
    <source>
        <strain evidence="16">SDA103</strain>
    </source>
</reference>
<dbReference type="InterPro" id="IPR000082">
    <property type="entry name" value="SEA_dom"/>
</dbReference>
<name>A0A9F7RHY2_ICTPU</name>
<keyword evidence="16" id="KW-1185">Reference proteome</keyword>
<protein>
    <submittedName>
        <fullName evidence="17 18">Uncharacterized protein LOC108276944 isoform X1</fullName>
    </submittedName>
</protein>
<dbReference type="Gene3D" id="2.60.220.50">
    <property type="match status" value="1"/>
</dbReference>
<dbReference type="GO" id="GO:0004930">
    <property type="term" value="F:G protein-coupled receptor activity"/>
    <property type="evidence" value="ECO:0007669"/>
    <property type="project" value="InterPro"/>
</dbReference>
<proteinExistence type="inferred from homology"/>
<dbReference type="InterPro" id="IPR046338">
    <property type="entry name" value="GAIN_dom_sf"/>
</dbReference>
<dbReference type="Proteomes" id="UP000221080">
    <property type="component" value="Chromosome 16"/>
</dbReference>
<dbReference type="InterPro" id="IPR003599">
    <property type="entry name" value="Ig_sub"/>
</dbReference>
<dbReference type="PROSITE" id="PS50261">
    <property type="entry name" value="G_PROTEIN_RECEP_F2_4"/>
    <property type="match status" value="1"/>
</dbReference>
<feature type="compositionally biased region" description="Polar residues" evidence="10">
    <location>
        <begin position="1561"/>
        <end position="1573"/>
    </location>
</feature>
<dbReference type="InterPro" id="IPR000832">
    <property type="entry name" value="GPCR_2_secretin-like"/>
</dbReference>
<feature type="region of interest" description="Disordered" evidence="10">
    <location>
        <begin position="1550"/>
        <end position="1573"/>
    </location>
</feature>
<feature type="transmembrane region" description="Helical" evidence="11">
    <location>
        <begin position="2393"/>
        <end position="2415"/>
    </location>
</feature>
<evidence type="ECO:0000256" key="8">
    <source>
        <dbReference type="ARBA" id="ARBA00023157"/>
    </source>
</evidence>
<feature type="transmembrane region" description="Helical" evidence="11">
    <location>
        <begin position="2194"/>
        <end position="2213"/>
    </location>
</feature>
<gene>
    <name evidence="17 18" type="primary">LOC108276944</name>
</gene>
<dbReference type="InterPro" id="IPR017981">
    <property type="entry name" value="GPCR_2-like_7TM"/>
</dbReference>
<dbReference type="SMART" id="SM00409">
    <property type="entry name" value="IG"/>
    <property type="match status" value="1"/>
</dbReference>
<feature type="domain" description="GAIN-B" evidence="13">
    <location>
        <begin position="2030"/>
        <end position="2185"/>
    </location>
</feature>
<dbReference type="SUPFAM" id="SSF82671">
    <property type="entry name" value="SEA domain"/>
    <property type="match status" value="1"/>
</dbReference>
<keyword evidence="9" id="KW-0325">Glycoprotein</keyword>
<evidence type="ECO:0000256" key="11">
    <source>
        <dbReference type="SAM" id="Phobius"/>
    </source>
</evidence>
<evidence type="ECO:0000256" key="1">
    <source>
        <dbReference type="ARBA" id="ARBA00004651"/>
    </source>
</evidence>
<organism evidence="16 17">
    <name type="scientific">Ictalurus punctatus</name>
    <name type="common">Channel catfish</name>
    <name type="synonym">Silurus punctatus</name>
    <dbReference type="NCBI Taxonomy" id="7998"/>
    <lineage>
        <taxon>Eukaryota</taxon>
        <taxon>Metazoa</taxon>
        <taxon>Chordata</taxon>
        <taxon>Craniata</taxon>
        <taxon>Vertebrata</taxon>
        <taxon>Euteleostomi</taxon>
        <taxon>Actinopterygii</taxon>
        <taxon>Neopterygii</taxon>
        <taxon>Teleostei</taxon>
        <taxon>Ostariophysi</taxon>
        <taxon>Siluriformes</taxon>
        <taxon>Ictaluridae</taxon>
        <taxon>Ictalurus</taxon>
    </lineage>
</organism>
<feature type="transmembrane region" description="Helical" evidence="11">
    <location>
        <begin position="2348"/>
        <end position="2372"/>
    </location>
</feature>
<feature type="transmembrane region" description="Helical" evidence="11">
    <location>
        <begin position="2301"/>
        <end position="2328"/>
    </location>
</feature>
<dbReference type="PROSITE" id="PS50835">
    <property type="entry name" value="IG_LIKE"/>
    <property type="match status" value="1"/>
</dbReference>
<dbReference type="InterPro" id="IPR013783">
    <property type="entry name" value="Ig-like_fold"/>
</dbReference>
<dbReference type="RefSeq" id="XP_053542632.1">
    <property type="nucleotide sequence ID" value="XM_053686657.1"/>
</dbReference>
<evidence type="ECO:0000259" key="15">
    <source>
        <dbReference type="PROSITE" id="PS50835"/>
    </source>
</evidence>
<keyword evidence="4 11" id="KW-0812">Transmembrane</keyword>
<dbReference type="InterPro" id="IPR051587">
    <property type="entry name" value="Adhesion_GPCR"/>
</dbReference>
<evidence type="ECO:0000256" key="5">
    <source>
        <dbReference type="ARBA" id="ARBA00022729"/>
    </source>
</evidence>
<feature type="transmembrane region" description="Helical" evidence="11">
    <location>
        <begin position="2421"/>
        <end position="2445"/>
    </location>
</feature>
<evidence type="ECO:0000313" key="18">
    <source>
        <dbReference type="RefSeq" id="XP_053542632.1"/>
    </source>
</evidence>
<feature type="domain" description="SEA" evidence="12">
    <location>
        <begin position="1582"/>
        <end position="1699"/>
    </location>
</feature>
<dbReference type="PRINTS" id="PR00249">
    <property type="entry name" value="GPCRSECRETIN"/>
</dbReference>
<dbReference type="SMART" id="SM00408">
    <property type="entry name" value="IGc2"/>
    <property type="match status" value="1"/>
</dbReference>
<keyword evidence="8" id="KW-1015">Disulfide bond</keyword>
<dbReference type="GO" id="GO:0007166">
    <property type="term" value="P:cell surface receptor signaling pathway"/>
    <property type="evidence" value="ECO:0007669"/>
    <property type="project" value="InterPro"/>
</dbReference>
<comment type="subcellular location">
    <subcellularLocation>
        <location evidence="1">Cell membrane</location>
        <topology evidence="1">Multi-pass membrane protein</topology>
    </subcellularLocation>
</comment>
<reference evidence="17 18" key="2">
    <citation type="submission" date="2025-04" db="UniProtKB">
        <authorList>
            <consortium name="RefSeq"/>
        </authorList>
    </citation>
    <scope>IDENTIFICATION</scope>
    <source>
        <tissue evidence="17 18">Blood</tissue>
    </source>
</reference>
<dbReference type="SUPFAM" id="SSF48726">
    <property type="entry name" value="Immunoglobulin"/>
    <property type="match status" value="1"/>
</dbReference>
<evidence type="ECO:0000256" key="9">
    <source>
        <dbReference type="ARBA" id="ARBA00023180"/>
    </source>
</evidence>
<dbReference type="InterPro" id="IPR036364">
    <property type="entry name" value="SEA_dom_sf"/>
</dbReference>
<dbReference type="InterPro" id="IPR036179">
    <property type="entry name" value="Ig-like_dom_sf"/>
</dbReference>
<comment type="similarity">
    <text evidence="2">Belongs to the G-protein coupled receptor 2 family. Adhesion G-protein coupled receptor (ADGR) subfamily.</text>
</comment>
<dbReference type="Pfam" id="PF01825">
    <property type="entry name" value="GPS"/>
    <property type="match status" value="1"/>
</dbReference>
<dbReference type="Pfam" id="PF25387">
    <property type="entry name" value="ADGRF3_N"/>
    <property type="match status" value="13"/>
</dbReference>
<dbReference type="Gene3D" id="2.60.40.10">
    <property type="entry name" value="Immunoglobulins"/>
    <property type="match status" value="1"/>
</dbReference>
<keyword evidence="3" id="KW-1003">Cell membrane</keyword>
<feature type="compositionally biased region" description="Low complexity" evidence="10">
    <location>
        <begin position="1550"/>
        <end position="1560"/>
    </location>
</feature>
<dbReference type="GO" id="GO:0005886">
    <property type="term" value="C:plasma membrane"/>
    <property type="evidence" value="ECO:0007669"/>
    <property type="project" value="UniProtKB-SubCell"/>
</dbReference>
<dbReference type="GO" id="GO:0007189">
    <property type="term" value="P:adenylate cyclase-activating G protein-coupled receptor signaling pathway"/>
    <property type="evidence" value="ECO:0007669"/>
    <property type="project" value="TreeGrafter"/>
</dbReference>
<dbReference type="RefSeq" id="XP_053542631.1">
    <property type="nucleotide sequence ID" value="XM_053686656.1"/>
</dbReference>
<evidence type="ECO:0000259" key="14">
    <source>
        <dbReference type="PROSITE" id="PS50261"/>
    </source>
</evidence>
<evidence type="ECO:0000259" key="12">
    <source>
        <dbReference type="PROSITE" id="PS50024"/>
    </source>
</evidence>
<accession>A0A9F7RHY2</accession>
<evidence type="ECO:0000259" key="13">
    <source>
        <dbReference type="PROSITE" id="PS50221"/>
    </source>
</evidence>
<evidence type="ECO:0000256" key="2">
    <source>
        <dbReference type="ARBA" id="ARBA00007343"/>
    </source>
</evidence>
<dbReference type="OrthoDB" id="10040049at2759"/>